<dbReference type="InterPro" id="IPR011701">
    <property type="entry name" value="MFS"/>
</dbReference>
<dbReference type="InterPro" id="IPR050171">
    <property type="entry name" value="MFS_Transporters"/>
</dbReference>
<feature type="transmembrane region" description="Helical" evidence="8">
    <location>
        <begin position="357"/>
        <end position="379"/>
    </location>
</feature>
<organism evidence="10 11">
    <name type="scientific">Streptomyces tubbatahanensis</name>
    <dbReference type="NCBI Taxonomy" id="2923272"/>
    <lineage>
        <taxon>Bacteria</taxon>
        <taxon>Bacillati</taxon>
        <taxon>Actinomycetota</taxon>
        <taxon>Actinomycetes</taxon>
        <taxon>Kitasatosporales</taxon>
        <taxon>Streptomycetaceae</taxon>
        <taxon>Streptomyces</taxon>
    </lineage>
</organism>
<evidence type="ECO:0000256" key="6">
    <source>
        <dbReference type="ARBA" id="ARBA00023136"/>
    </source>
</evidence>
<dbReference type="Pfam" id="PF07690">
    <property type="entry name" value="MFS_1"/>
    <property type="match status" value="1"/>
</dbReference>
<dbReference type="PROSITE" id="PS00216">
    <property type="entry name" value="SUGAR_TRANSPORT_1"/>
    <property type="match status" value="1"/>
</dbReference>
<dbReference type="InterPro" id="IPR020846">
    <property type="entry name" value="MFS_dom"/>
</dbReference>
<evidence type="ECO:0000313" key="10">
    <source>
        <dbReference type="EMBL" id="UNS97626.1"/>
    </source>
</evidence>
<feature type="transmembrane region" description="Helical" evidence="8">
    <location>
        <begin position="144"/>
        <end position="163"/>
    </location>
</feature>
<feature type="compositionally biased region" description="Low complexity" evidence="7">
    <location>
        <begin position="429"/>
        <end position="446"/>
    </location>
</feature>
<gene>
    <name evidence="10" type="ORF">MMF93_14870</name>
</gene>
<keyword evidence="4 8" id="KW-0812">Transmembrane</keyword>
<feature type="transmembrane region" description="Helical" evidence="8">
    <location>
        <begin position="322"/>
        <end position="345"/>
    </location>
</feature>
<evidence type="ECO:0000259" key="9">
    <source>
        <dbReference type="PROSITE" id="PS50850"/>
    </source>
</evidence>
<evidence type="ECO:0000256" key="1">
    <source>
        <dbReference type="ARBA" id="ARBA00004651"/>
    </source>
</evidence>
<evidence type="ECO:0000313" key="11">
    <source>
        <dbReference type="Proteomes" id="UP001202244"/>
    </source>
</evidence>
<keyword evidence="2" id="KW-0813">Transport</keyword>
<feature type="region of interest" description="Disordered" evidence="7">
    <location>
        <begin position="414"/>
        <end position="476"/>
    </location>
</feature>
<feature type="transmembrane region" description="Helical" evidence="8">
    <location>
        <begin position="391"/>
        <end position="411"/>
    </location>
</feature>
<name>A0ABY3XTJ6_9ACTN</name>
<evidence type="ECO:0000256" key="4">
    <source>
        <dbReference type="ARBA" id="ARBA00022692"/>
    </source>
</evidence>
<reference evidence="10 11" key="1">
    <citation type="journal article" date="2023" name="Microbiol. Spectr.">
        <title>Synergy between Genome Mining, Metabolomics, and Bioinformatics Uncovers Antibacterial Chlorinated Carbazole Alkaloids and Their Biosynthetic Gene Cluster from Streptomyces tubbatahanensis sp. nov., a Novel Actinomycete Isolated from Sulu Sea, Philippines.</title>
        <authorList>
            <person name="Tenebro C.P."/>
            <person name="Trono D.J.V.L."/>
            <person name="Balida L.A.P."/>
            <person name="Bayog L.K.A."/>
            <person name="Bruna J.R."/>
            <person name="Sabido E.M."/>
            <person name="Caspe D.P.C."/>
            <person name="de Los Santos E.L.C."/>
            <person name="Saludes J.P."/>
            <person name="Dalisay D.S."/>
        </authorList>
    </citation>
    <scope>NUCLEOTIDE SEQUENCE [LARGE SCALE GENOMIC DNA]</scope>
    <source>
        <strain evidence="10 11">DSD3025</strain>
    </source>
</reference>
<keyword evidence="5 8" id="KW-1133">Transmembrane helix</keyword>
<dbReference type="SUPFAM" id="SSF103473">
    <property type="entry name" value="MFS general substrate transporter"/>
    <property type="match status" value="1"/>
</dbReference>
<feature type="transmembrane region" description="Helical" evidence="8">
    <location>
        <begin position="233"/>
        <end position="256"/>
    </location>
</feature>
<dbReference type="InterPro" id="IPR036259">
    <property type="entry name" value="MFS_trans_sf"/>
</dbReference>
<proteinExistence type="predicted"/>
<feature type="transmembrane region" description="Helical" evidence="8">
    <location>
        <begin position="268"/>
        <end position="288"/>
    </location>
</feature>
<evidence type="ECO:0000256" key="8">
    <source>
        <dbReference type="SAM" id="Phobius"/>
    </source>
</evidence>
<feature type="transmembrane region" description="Helical" evidence="8">
    <location>
        <begin position="175"/>
        <end position="193"/>
    </location>
</feature>
<dbReference type="Gene3D" id="1.20.1250.20">
    <property type="entry name" value="MFS general substrate transporter like domains"/>
    <property type="match status" value="1"/>
</dbReference>
<sequence length="476" mass="47421">MSPSAPASLSAAPASPSRHWMWLAAWPVVAVLALSNEPAPLYVLWQDDIGFSSATVTAVYAFYIAGLLATVTVAGTLSDRFGRKPVLLPGLALALLASVLFAVAHSVPALAVARLLSGVAVGAFLSAGMAAVSDLSDSTQKRTAGLVASSAMVGGAAVGPLLAGLLSELVPGPSVTVFLVQIALLALALPVVLRMPLPHRATAPATAPATDGTVTGRRLIRIPSAPRANRRQLLLCLAVFAPAIAATGFVLSLGPTLLADLLHTSSRILSGSTIFILFAAATGVQFAARRLRTRTDLLSGAALTVSSMVALALAVATTSVTALVASAVLAGLGQGLTQLGALTMLSANVPARRLAEANAALTAGGYVLAGALPLAAGALSDATSLTTGTAVFSATVAALSLAGAVTVRAGIEDKAVGPSPSRAGTAPVTSRARTALAVAAAATARPPQDRRPPAPSASARPDTPAAGRRAAARSTE</sequence>
<evidence type="ECO:0000256" key="3">
    <source>
        <dbReference type="ARBA" id="ARBA00022475"/>
    </source>
</evidence>
<evidence type="ECO:0000256" key="7">
    <source>
        <dbReference type="SAM" id="MobiDB-lite"/>
    </source>
</evidence>
<keyword evidence="3" id="KW-1003">Cell membrane</keyword>
<dbReference type="InterPro" id="IPR005829">
    <property type="entry name" value="Sugar_transporter_CS"/>
</dbReference>
<protein>
    <submittedName>
        <fullName evidence="10">MFS transporter</fullName>
    </submittedName>
</protein>
<feature type="transmembrane region" description="Helical" evidence="8">
    <location>
        <begin position="51"/>
        <end position="74"/>
    </location>
</feature>
<evidence type="ECO:0000256" key="5">
    <source>
        <dbReference type="ARBA" id="ARBA00022989"/>
    </source>
</evidence>
<accession>A0ABY3XTJ6</accession>
<feature type="domain" description="Major facilitator superfamily (MFS) profile" evidence="9">
    <location>
        <begin position="1"/>
        <end position="415"/>
    </location>
</feature>
<feature type="compositionally biased region" description="Low complexity" evidence="7">
    <location>
        <begin position="456"/>
        <end position="466"/>
    </location>
</feature>
<feature type="transmembrane region" description="Helical" evidence="8">
    <location>
        <begin position="86"/>
        <end position="105"/>
    </location>
</feature>
<feature type="transmembrane region" description="Helical" evidence="8">
    <location>
        <begin position="111"/>
        <end position="132"/>
    </location>
</feature>
<dbReference type="Proteomes" id="UP001202244">
    <property type="component" value="Chromosome"/>
</dbReference>
<dbReference type="PANTHER" id="PTHR23517:SF13">
    <property type="entry name" value="MAJOR FACILITATOR SUPERFAMILY MFS_1"/>
    <property type="match status" value="1"/>
</dbReference>
<keyword evidence="11" id="KW-1185">Reference proteome</keyword>
<comment type="subcellular location">
    <subcellularLocation>
        <location evidence="1">Cell membrane</location>
        <topology evidence="1">Multi-pass membrane protein</topology>
    </subcellularLocation>
</comment>
<feature type="transmembrane region" description="Helical" evidence="8">
    <location>
        <begin position="297"/>
        <end position="316"/>
    </location>
</feature>
<dbReference type="PROSITE" id="PS50850">
    <property type="entry name" value="MFS"/>
    <property type="match status" value="1"/>
</dbReference>
<dbReference type="EMBL" id="CP093846">
    <property type="protein sequence ID" value="UNS97626.1"/>
    <property type="molecule type" value="Genomic_DNA"/>
</dbReference>
<evidence type="ECO:0000256" key="2">
    <source>
        <dbReference type="ARBA" id="ARBA00022448"/>
    </source>
</evidence>
<dbReference type="PANTHER" id="PTHR23517">
    <property type="entry name" value="RESISTANCE PROTEIN MDTM, PUTATIVE-RELATED-RELATED"/>
    <property type="match status" value="1"/>
</dbReference>
<keyword evidence="6 8" id="KW-0472">Membrane</keyword>